<sequence length="535" mass="56163">MAMPIAALFGLSYATDSHLAGINPAAATSIFIDGTKDILPTNDPQGTDRMRDALNGAYDLEDNDGPKGKNVYIDYPRGFGVLTGLTDPTYDESRGIAKDKTIQAIKDAQNDPAYKGDAIYVVGFSQGANAASDVVAQLEKENYDASKVTFVMVGNGARNDGGLWARLPAGVYVPFIGLSFGASTNPAPSNDPNAPQIILISKQYDGASDVPKYVMNPLAWANAAMGFLYVHNGYYQDVDISDLDTNKDGRISDDEIAAQQLEDPGKYIITRNGNITDVVIRNEVGDLPLTRPLRDLGVPEDVIKALDPLLRAIIETGYDRPVDGGLYPSKPVLLDGMPGIDQWITDFKAIAAGMKQTEKNLENLNNANLMQADVKTAMENRAMAAPESGGQTSLAPATTQQGTTGPSAYPADPTYSAPPEQQLPAVQTQASLPPAPPVTPPPAGTGEVDGQEAVTRPAAPAPNKFVSGIPKAIQGAVKQVVGAFIPKRTTTTKTTTPSTPSADPETTDPGPTQTGSGTTDGAGSGTETNSDPSTP</sequence>
<evidence type="ECO:0000313" key="4">
    <source>
        <dbReference type="Proteomes" id="UP000466607"/>
    </source>
</evidence>
<dbReference type="AlphaFoldDB" id="A0AAD1IJF7"/>
<proteinExistence type="predicted"/>
<dbReference type="InterPro" id="IPR029058">
    <property type="entry name" value="AB_hydrolase_fold"/>
</dbReference>
<dbReference type="Pfam" id="PF08237">
    <property type="entry name" value="PE-PPE"/>
    <property type="match status" value="1"/>
</dbReference>
<feature type="domain" description="PE-PPE" evidence="2">
    <location>
        <begin position="69"/>
        <end position="319"/>
    </location>
</feature>
<gene>
    <name evidence="3" type="ORF">MLIT_14730</name>
</gene>
<reference evidence="3 4" key="1">
    <citation type="journal article" date="2019" name="Emerg. Microbes Infect.">
        <title>Comprehensive subspecies identification of 175 nontuberculous mycobacteria species based on 7547 genomic profiles.</title>
        <authorList>
            <person name="Matsumoto Y."/>
            <person name="Kinjo T."/>
            <person name="Motooka D."/>
            <person name="Nabeya D."/>
            <person name="Jung N."/>
            <person name="Uechi K."/>
            <person name="Horii T."/>
            <person name="Iida T."/>
            <person name="Fujita J."/>
            <person name="Nakamura S."/>
        </authorList>
    </citation>
    <scope>NUCLEOTIDE SEQUENCE [LARGE SCALE GENOMIC DNA]</scope>
    <source>
        <strain evidence="3 4">JCM 17423</strain>
    </source>
</reference>
<feature type="compositionally biased region" description="Low complexity" evidence="1">
    <location>
        <begin position="486"/>
        <end position="517"/>
    </location>
</feature>
<dbReference type="InterPro" id="IPR013228">
    <property type="entry name" value="PE-PPE_C"/>
</dbReference>
<protein>
    <recommendedName>
        <fullName evidence="2">PE-PPE domain-containing protein</fullName>
    </recommendedName>
</protein>
<name>A0AAD1IJF7_9MYCO</name>
<dbReference type="SUPFAM" id="SSF53474">
    <property type="entry name" value="alpha/beta-Hydrolases"/>
    <property type="match status" value="1"/>
</dbReference>
<feature type="region of interest" description="Disordered" evidence="1">
    <location>
        <begin position="383"/>
        <end position="466"/>
    </location>
</feature>
<feature type="compositionally biased region" description="Pro residues" evidence="1">
    <location>
        <begin position="433"/>
        <end position="443"/>
    </location>
</feature>
<feature type="compositionally biased region" description="Polar residues" evidence="1">
    <location>
        <begin position="389"/>
        <end position="406"/>
    </location>
</feature>
<dbReference type="InterPro" id="IPR018247">
    <property type="entry name" value="EF_Hand_1_Ca_BS"/>
</dbReference>
<dbReference type="EMBL" id="AP022586">
    <property type="protein sequence ID" value="BBY15881.1"/>
    <property type="molecule type" value="Genomic_DNA"/>
</dbReference>
<evidence type="ECO:0000259" key="2">
    <source>
        <dbReference type="Pfam" id="PF08237"/>
    </source>
</evidence>
<accession>A0AAD1IJF7</accession>
<organism evidence="3 4">
    <name type="scientific">Mycolicibacterium litorale</name>
    <dbReference type="NCBI Taxonomy" id="758802"/>
    <lineage>
        <taxon>Bacteria</taxon>
        <taxon>Bacillati</taxon>
        <taxon>Actinomycetota</taxon>
        <taxon>Actinomycetes</taxon>
        <taxon>Mycobacteriales</taxon>
        <taxon>Mycobacteriaceae</taxon>
        <taxon>Mycolicibacterium</taxon>
    </lineage>
</organism>
<dbReference type="PROSITE" id="PS00018">
    <property type="entry name" value="EF_HAND_1"/>
    <property type="match status" value="1"/>
</dbReference>
<evidence type="ECO:0000256" key="1">
    <source>
        <dbReference type="SAM" id="MobiDB-lite"/>
    </source>
</evidence>
<dbReference type="Gene3D" id="3.40.50.1820">
    <property type="entry name" value="alpha/beta hydrolase"/>
    <property type="match status" value="1"/>
</dbReference>
<keyword evidence="4" id="KW-1185">Reference proteome</keyword>
<evidence type="ECO:0000313" key="3">
    <source>
        <dbReference type="EMBL" id="BBY15881.1"/>
    </source>
</evidence>
<dbReference type="Proteomes" id="UP000466607">
    <property type="component" value="Chromosome"/>
</dbReference>
<feature type="region of interest" description="Disordered" evidence="1">
    <location>
        <begin position="483"/>
        <end position="535"/>
    </location>
</feature>